<reference evidence="3" key="1">
    <citation type="submission" date="2021-01" db="EMBL/GenBank/DDBJ databases">
        <authorList>
            <person name="Corre E."/>
            <person name="Pelletier E."/>
            <person name="Niang G."/>
            <person name="Scheremetjew M."/>
            <person name="Finn R."/>
            <person name="Kale V."/>
            <person name="Holt S."/>
            <person name="Cochrane G."/>
            <person name="Meng A."/>
            <person name="Brown T."/>
            <person name="Cohen L."/>
        </authorList>
    </citation>
    <scope>NUCLEOTIDE SEQUENCE</scope>
    <source>
        <strain evidence="3">NIES-2562</strain>
    </source>
</reference>
<keyword evidence="1" id="KW-0175">Coiled coil</keyword>
<proteinExistence type="predicted"/>
<evidence type="ECO:0000313" key="3">
    <source>
        <dbReference type="EMBL" id="CAE0261171.1"/>
    </source>
</evidence>
<protein>
    <submittedName>
        <fullName evidence="3">Uncharacterized protein</fullName>
    </submittedName>
</protein>
<dbReference type="EMBL" id="HBIB01036162">
    <property type="protein sequence ID" value="CAE0261171.1"/>
    <property type="molecule type" value="Transcribed_RNA"/>
</dbReference>
<organism evidence="3">
    <name type="scientific">Palpitomonas bilix</name>
    <dbReference type="NCBI Taxonomy" id="652834"/>
    <lineage>
        <taxon>Eukaryota</taxon>
        <taxon>Eukaryota incertae sedis</taxon>
    </lineage>
</organism>
<evidence type="ECO:0000256" key="2">
    <source>
        <dbReference type="SAM" id="MobiDB-lite"/>
    </source>
</evidence>
<dbReference type="EMBL" id="HBIB01036164">
    <property type="protein sequence ID" value="CAE0261173.1"/>
    <property type="molecule type" value="Transcribed_RNA"/>
</dbReference>
<feature type="region of interest" description="Disordered" evidence="2">
    <location>
        <begin position="251"/>
        <end position="315"/>
    </location>
</feature>
<feature type="coiled-coil region" evidence="1">
    <location>
        <begin position="337"/>
        <end position="364"/>
    </location>
</feature>
<evidence type="ECO:0000313" key="4">
    <source>
        <dbReference type="EMBL" id="CAE0261173.1"/>
    </source>
</evidence>
<dbReference type="AlphaFoldDB" id="A0A7S3G9X8"/>
<accession>A0A7S3G9X8</accession>
<feature type="compositionally biased region" description="Basic and acidic residues" evidence="2">
    <location>
        <begin position="295"/>
        <end position="314"/>
    </location>
</feature>
<gene>
    <name evidence="3" type="ORF">PBIL07802_LOCUS23461</name>
    <name evidence="4" type="ORF">PBIL07802_LOCUS23463</name>
</gene>
<sequence>MTLNEEKSALEKMYRNAVLKRPIFHVGNATCQEYTLNERMKEIDDLRHARDEAMGVRRSRAFTTLTSGRIAYSRDKAAKEEEVEVHQAYEEKETRQLVSNLKANGSTLRLMVPKGSESAPWGSRGGKRQQASLTERKRKMYNLDFEAENEYLSPSQPRLTQLSPKKRDEMSAFLLEASVQAARSNWKKTLFLTGLHKGKEDEREKKLAVVRAAAKRAADAASKVAFVPIALRLPKRIQNLMQEAEMKIQKGERGANDGSPPVPAARSPSPPRRRETKPTPPTVTRSQPCLTRPLTSEEKQDIQRKRREEHEEKRKKAWMRMMERDEEYLKKKEAIVNAKHQKRLDMERSAREKVEKEKRMARQREWLDILFVAAFATKLSTALDTYRGEKYLIKRREEAAKVIQRMTRKKFFRKKMAAQRSATNTIAKFVSMHYDQYRKRRMNRATDIVKDALKTVIENGKLKTVMYSFRNRVVKSQQYFKDLKLIHTAQRDLLVRQFQREEAAIIKEAVTQYKSTFARSQLHREEQLKHDRGRMYFGRVPYKGPQITRIPAPSLPASRTQRVPHDYLVFITNEWHHRERRKFGVQWTQYKQDLRRYNAQTSRRQAFVHFLAQAVQGKAEASENEAVPDTAQTRAETILDKVLEPNPAPRRPVFSRLIPKEELRALIMQAREDCNIPPLHFEPTY</sequence>
<name>A0A7S3G9X8_9EUKA</name>
<evidence type="ECO:0000256" key="1">
    <source>
        <dbReference type="SAM" id="Coils"/>
    </source>
</evidence>